<dbReference type="Proteomes" id="UP000673691">
    <property type="component" value="Unassembled WGS sequence"/>
</dbReference>
<dbReference type="Gene3D" id="2.60.120.340">
    <property type="entry name" value="Nucleoplasmin core domain"/>
    <property type="match status" value="1"/>
</dbReference>
<name>A0A8H7ZMB4_9FUNG</name>
<evidence type="ECO:0000313" key="3">
    <source>
        <dbReference type="Proteomes" id="UP000673691"/>
    </source>
</evidence>
<reference evidence="2 3" key="1">
    <citation type="journal article" name="Sci. Rep.">
        <title>Genome-scale phylogenetic analyses confirm Olpidium as the closest living zoosporic fungus to the non-flagellated, terrestrial fungi.</title>
        <authorList>
            <person name="Chang Y."/>
            <person name="Rochon D."/>
            <person name="Sekimoto S."/>
            <person name="Wang Y."/>
            <person name="Chovatia M."/>
            <person name="Sandor L."/>
            <person name="Salamov A."/>
            <person name="Grigoriev I.V."/>
            <person name="Stajich J.E."/>
            <person name="Spatafora J.W."/>
        </authorList>
    </citation>
    <scope>NUCLEOTIDE SEQUENCE [LARGE SCALE GENOMIC DNA]</scope>
    <source>
        <strain evidence="2">S191</strain>
    </source>
</reference>
<keyword evidence="3" id="KW-1185">Reference proteome</keyword>
<dbReference type="OrthoDB" id="1902587at2759"/>
<accession>A0A8H7ZMB4</accession>
<feature type="domain" description="Nucleoplasmin-like" evidence="1">
    <location>
        <begin position="3"/>
        <end position="71"/>
    </location>
</feature>
<sequence length="72" mass="8012">MPFSFFVSRPFRVTMATYGEKVTEGDRSCVKVAIDGETYVLCALSAPRVEQQPLDVVFEVNDEITFSSSGQK</sequence>
<dbReference type="InterPro" id="IPR041232">
    <property type="entry name" value="NPL"/>
</dbReference>
<protein>
    <recommendedName>
        <fullName evidence="1">Nucleoplasmin-like domain-containing protein</fullName>
    </recommendedName>
</protein>
<dbReference type="EMBL" id="JAEFCI010012356">
    <property type="protein sequence ID" value="KAG5456058.1"/>
    <property type="molecule type" value="Genomic_DNA"/>
</dbReference>
<comment type="caution">
    <text evidence="2">The sequence shown here is derived from an EMBL/GenBank/DDBJ whole genome shotgun (WGS) entry which is preliminary data.</text>
</comment>
<dbReference type="Pfam" id="PF17800">
    <property type="entry name" value="NPL"/>
    <property type="match status" value="1"/>
</dbReference>
<evidence type="ECO:0000313" key="2">
    <source>
        <dbReference type="EMBL" id="KAG5456058.1"/>
    </source>
</evidence>
<gene>
    <name evidence="2" type="ORF">BJ554DRAFT_4310</name>
</gene>
<dbReference type="AlphaFoldDB" id="A0A8H7ZMB4"/>
<organism evidence="2 3">
    <name type="scientific">Olpidium bornovanus</name>
    <dbReference type="NCBI Taxonomy" id="278681"/>
    <lineage>
        <taxon>Eukaryota</taxon>
        <taxon>Fungi</taxon>
        <taxon>Fungi incertae sedis</taxon>
        <taxon>Olpidiomycota</taxon>
        <taxon>Olpidiomycotina</taxon>
        <taxon>Olpidiomycetes</taxon>
        <taxon>Olpidiales</taxon>
        <taxon>Olpidiaceae</taxon>
        <taxon>Olpidium</taxon>
    </lineage>
</organism>
<proteinExistence type="predicted"/>
<evidence type="ECO:0000259" key="1">
    <source>
        <dbReference type="Pfam" id="PF17800"/>
    </source>
</evidence>